<dbReference type="PANTHER" id="PTHR35089:SF1">
    <property type="entry name" value="CHAPERONE PROTEIN SKP"/>
    <property type="match status" value="1"/>
</dbReference>
<dbReference type="PANTHER" id="PTHR35089">
    <property type="entry name" value="CHAPERONE PROTEIN SKP"/>
    <property type="match status" value="1"/>
</dbReference>
<dbReference type="SUPFAM" id="SSF111384">
    <property type="entry name" value="OmpH-like"/>
    <property type="match status" value="1"/>
</dbReference>
<evidence type="ECO:0000313" key="4">
    <source>
        <dbReference type="EMBL" id="OQX35534.1"/>
    </source>
</evidence>
<evidence type="ECO:0000256" key="2">
    <source>
        <dbReference type="ARBA" id="ARBA00022729"/>
    </source>
</evidence>
<sequence length="162" mass="18868">MGLAGAALAEGVRIGVVNPNKLVERSPQYDQVRRDLEKEFQQRNQNMLDKQKQLKVLEEKKATDSAVMSDVGLNRLEQDIRSHRRHLNLVKEEFREDLNVRRTEEFNKLLRHVSEVVHQVAREENLDVVLSQGIVFASQRVDLTDRVLERLREQFKAASEKK</sequence>
<keyword evidence="3" id="KW-0175">Coiled coil</keyword>
<comment type="similarity">
    <text evidence="1">Belongs to the Skp family.</text>
</comment>
<name>A0A657PSX5_9GAMM</name>
<dbReference type="InterPro" id="IPR005632">
    <property type="entry name" value="Chaperone_Skp"/>
</dbReference>
<reference evidence="4" key="1">
    <citation type="submission" date="2017-02" db="EMBL/GenBank/DDBJ databases">
        <title>Novel co-symbiosis in the unique lucinid bivalve Phacoides pectinatus.</title>
        <authorList>
            <person name="Lim S.J."/>
            <person name="Davis B.G."/>
            <person name="Gill D.E."/>
            <person name="Engel A.S."/>
            <person name="Anderson L.C."/>
            <person name="Campbell B.J."/>
        </authorList>
    </citation>
    <scope>NUCLEOTIDE SEQUENCE [LARGE SCALE GENOMIC DNA]</scope>
    <source>
        <strain evidence="4">LUC13016_P6</strain>
    </source>
</reference>
<dbReference type="Proteomes" id="UP000243361">
    <property type="component" value="Unassembled WGS sequence"/>
</dbReference>
<evidence type="ECO:0000313" key="5">
    <source>
        <dbReference type="Proteomes" id="UP000243361"/>
    </source>
</evidence>
<dbReference type="GO" id="GO:0050821">
    <property type="term" value="P:protein stabilization"/>
    <property type="evidence" value="ECO:0007669"/>
    <property type="project" value="TreeGrafter"/>
</dbReference>
<dbReference type="EMBL" id="MUIE01000162">
    <property type="protein sequence ID" value="OQX35534.1"/>
    <property type="molecule type" value="Genomic_DNA"/>
</dbReference>
<comment type="caution">
    <text evidence="4">The sequence shown here is derived from an EMBL/GenBank/DDBJ whole genome shotgun (WGS) entry which is preliminary data.</text>
</comment>
<dbReference type="AlphaFoldDB" id="A0A657PSX5"/>
<dbReference type="GO" id="GO:0005829">
    <property type="term" value="C:cytosol"/>
    <property type="evidence" value="ECO:0007669"/>
    <property type="project" value="TreeGrafter"/>
</dbReference>
<dbReference type="GO" id="GO:0051082">
    <property type="term" value="F:unfolded protein binding"/>
    <property type="evidence" value="ECO:0007669"/>
    <property type="project" value="InterPro"/>
</dbReference>
<proteinExistence type="inferred from homology"/>
<accession>A0A657PSX5</accession>
<keyword evidence="5" id="KW-1185">Reference proteome</keyword>
<protein>
    <recommendedName>
        <fullName evidence="6">OmpH family outer membrane protein</fullName>
    </recommendedName>
</protein>
<evidence type="ECO:0000256" key="1">
    <source>
        <dbReference type="ARBA" id="ARBA00009091"/>
    </source>
</evidence>
<keyword evidence="2" id="KW-0732">Signal</keyword>
<evidence type="ECO:0008006" key="6">
    <source>
        <dbReference type="Google" id="ProtNLM"/>
    </source>
</evidence>
<organism evidence="4 5">
    <name type="scientific">Candidatus Sedimenticola endophacoides</name>
    <dbReference type="NCBI Taxonomy" id="2548426"/>
    <lineage>
        <taxon>Bacteria</taxon>
        <taxon>Pseudomonadati</taxon>
        <taxon>Pseudomonadota</taxon>
        <taxon>Gammaproteobacteria</taxon>
        <taxon>Chromatiales</taxon>
        <taxon>Sedimenticolaceae</taxon>
        <taxon>Sedimenticola</taxon>
    </lineage>
</organism>
<dbReference type="Gene3D" id="3.30.910.20">
    <property type="entry name" value="Skp domain"/>
    <property type="match status" value="1"/>
</dbReference>
<dbReference type="SMART" id="SM00935">
    <property type="entry name" value="OmpH"/>
    <property type="match status" value="1"/>
</dbReference>
<dbReference type="Pfam" id="PF03938">
    <property type="entry name" value="OmpH"/>
    <property type="match status" value="1"/>
</dbReference>
<evidence type="ECO:0000256" key="3">
    <source>
        <dbReference type="SAM" id="Coils"/>
    </source>
</evidence>
<feature type="coiled-coil region" evidence="3">
    <location>
        <begin position="33"/>
        <end position="93"/>
    </location>
</feature>
<dbReference type="InterPro" id="IPR024930">
    <property type="entry name" value="Skp_dom_sf"/>
</dbReference>
<gene>
    <name evidence="4" type="ORF">B0D84_02295</name>
</gene>